<dbReference type="OrthoDB" id="9801546at2"/>
<name>A0A7V7QKA1_9FIRM</name>
<dbReference type="InterPro" id="IPR036388">
    <property type="entry name" value="WH-like_DNA-bd_sf"/>
</dbReference>
<keyword evidence="2" id="KW-0238">DNA-binding</keyword>
<protein>
    <submittedName>
        <fullName evidence="5">GntR family transcriptional regulator</fullName>
    </submittedName>
</protein>
<keyword evidence="6" id="KW-1185">Reference proteome</keyword>
<dbReference type="SMART" id="SM00345">
    <property type="entry name" value="HTH_GNTR"/>
    <property type="match status" value="1"/>
</dbReference>
<feature type="domain" description="HTH gntR-type" evidence="4">
    <location>
        <begin position="5"/>
        <end position="73"/>
    </location>
</feature>
<dbReference type="Pfam" id="PF00392">
    <property type="entry name" value="GntR"/>
    <property type="match status" value="1"/>
</dbReference>
<dbReference type="SUPFAM" id="SSF46785">
    <property type="entry name" value="Winged helix' DNA-binding domain"/>
    <property type="match status" value="1"/>
</dbReference>
<keyword evidence="1" id="KW-0805">Transcription regulation</keyword>
<evidence type="ECO:0000256" key="2">
    <source>
        <dbReference type="ARBA" id="ARBA00023125"/>
    </source>
</evidence>
<evidence type="ECO:0000256" key="3">
    <source>
        <dbReference type="ARBA" id="ARBA00023163"/>
    </source>
</evidence>
<reference evidence="5 6" key="1">
    <citation type="submission" date="2019-09" db="EMBL/GenBank/DDBJ databases">
        <authorList>
            <person name="Valk L.C."/>
        </authorList>
    </citation>
    <scope>NUCLEOTIDE SEQUENCE [LARGE SCALE GENOMIC DNA]</scope>
    <source>
        <strain evidence="5">GalUA</strain>
    </source>
</reference>
<dbReference type="InterPro" id="IPR036390">
    <property type="entry name" value="WH_DNA-bd_sf"/>
</dbReference>
<dbReference type="InterPro" id="IPR028978">
    <property type="entry name" value="Chorismate_lyase_/UTRA_dom_sf"/>
</dbReference>
<dbReference type="PROSITE" id="PS50949">
    <property type="entry name" value="HTH_GNTR"/>
    <property type="match status" value="1"/>
</dbReference>
<dbReference type="AlphaFoldDB" id="A0A7V7QKA1"/>
<evidence type="ECO:0000256" key="1">
    <source>
        <dbReference type="ARBA" id="ARBA00023015"/>
    </source>
</evidence>
<accession>A0A7V7QKA1</accession>
<evidence type="ECO:0000313" key="5">
    <source>
        <dbReference type="EMBL" id="KAB1438173.1"/>
    </source>
</evidence>
<dbReference type="PRINTS" id="PR00035">
    <property type="entry name" value="HTHGNTR"/>
</dbReference>
<dbReference type="SMART" id="SM00866">
    <property type="entry name" value="UTRA"/>
    <property type="match status" value="1"/>
</dbReference>
<dbReference type="EMBL" id="WAGX01000005">
    <property type="protein sequence ID" value="KAB1438173.1"/>
    <property type="molecule type" value="Genomic_DNA"/>
</dbReference>
<organism evidence="5 6">
    <name type="scientific">Candidatus Galacturonatibacter soehngenii</name>
    <dbReference type="NCBI Taxonomy" id="2307010"/>
    <lineage>
        <taxon>Bacteria</taxon>
        <taxon>Bacillati</taxon>
        <taxon>Bacillota</taxon>
        <taxon>Clostridia</taxon>
        <taxon>Lachnospirales</taxon>
        <taxon>Lachnospiraceae</taxon>
        <taxon>Candidatus Galacturonatibacter</taxon>
    </lineage>
</organism>
<dbReference type="InterPro" id="IPR050679">
    <property type="entry name" value="Bact_HTH_transcr_reg"/>
</dbReference>
<dbReference type="Gene3D" id="3.40.1410.10">
    <property type="entry name" value="Chorismate lyase-like"/>
    <property type="match status" value="1"/>
</dbReference>
<comment type="caution">
    <text evidence="5">The sequence shown here is derived from an EMBL/GenBank/DDBJ whole genome shotgun (WGS) entry which is preliminary data.</text>
</comment>
<dbReference type="GO" id="GO:0003700">
    <property type="term" value="F:DNA-binding transcription factor activity"/>
    <property type="evidence" value="ECO:0007669"/>
    <property type="project" value="InterPro"/>
</dbReference>
<dbReference type="Pfam" id="PF07702">
    <property type="entry name" value="UTRA"/>
    <property type="match status" value="1"/>
</dbReference>
<reference evidence="5 6" key="2">
    <citation type="submission" date="2020-02" db="EMBL/GenBank/DDBJ databases">
        <title>Candidatus Galacturonibacter soehngenii shows hetero-acetogenic catabolism of galacturonic acid but lacks a canonical carbon monoxide dehydrogenase/acetyl-CoA synthase complex.</title>
        <authorList>
            <person name="Diender M."/>
            <person name="Stouten G.R."/>
            <person name="Petersen J.F."/>
            <person name="Nielsen P.H."/>
            <person name="Dueholm M.S."/>
            <person name="Pronk J.T."/>
            <person name="Van Loosdrecht M.C.M."/>
        </authorList>
    </citation>
    <scope>NUCLEOTIDE SEQUENCE [LARGE SCALE GENOMIC DNA]</scope>
    <source>
        <strain evidence="5">GalUA</strain>
    </source>
</reference>
<dbReference type="PANTHER" id="PTHR44846">
    <property type="entry name" value="MANNOSYL-D-GLYCERATE TRANSPORT/METABOLISM SYSTEM REPRESSOR MNGR-RELATED"/>
    <property type="match status" value="1"/>
</dbReference>
<dbReference type="InterPro" id="IPR000524">
    <property type="entry name" value="Tscrpt_reg_HTH_GntR"/>
</dbReference>
<dbReference type="SUPFAM" id="SSF64288">
    <property type="entry name" value="Chorismate lyase-like"/>
    <property type="match status" value="1"/>
</dbReference>
<dbReference type="CDD" id="cd07377">
    <property type="entry name" value="WHTH_GntR"/>
    <property type="match status" value="1"/>
</dbReference>
<dbReference type="GO" id="GO:0003677">
    <property type="term" value="F:DNA binding"/>
    <property type="evidence" value="ECO:0007669"/>
    <property type="project" value="UniProtKB-KW"/>
</dbReference>
<sequence length="245" mass="28013">MSRKLPSYLQVYNQLKQDILKGKYKIGEMLPIEGDLEKIFGVSRITIRKAVKLLNEDKLVDVKQGRGTMVLDFKASQNLNHVVSVTETLRQKGYSVRTKRMHIDLIEADLEIASYLRISAGEIVARFQRIQLADEKPIVIMKNYVPAHLVPNITKHCNKFSALYQFLEDTYQIKIDEASDRIYAKNASFEEAQMLEIETGDALLCIQRTCSYQGTPVCLDDVVIIGKQYELTSTMQGRYRGEAKK</sequence>
<evidence type="ECO:0000313" key="6">
    <source>
        <dbReference type="Proteomes" id="UP000461768"/>
    </source>
</evidence>
<proteinExistence type="predicted"/>
<keyword evidence="3" id="KW-0804">Transcription</keyword>
<dbReference type="RefSeq" id="WP_151145141.1">
    <property type="nucleotide sequence ID" value="NZ_WAGX01000005.1"/>
</dbReference>
<gene>
    <name evidence="5" type="ORF">F7O84_11485</name>
</gene>
<dbReference type="InterPro" id="IPR011663">
    <property type="entry name" value="UTRA"/>
</dbReference>
<dbReference type="PANTHER" id="PTHR44846:SF1">
    <property type="entry name" value="MANNOSYL-D-GLYCERATE TRANSPORT_METABOLISM SYSTEM REPRESSOR MNGR-RELATED"/>
    <property type="match status" value="1"/>
</dbReference>
<dbReference type="Proteomes" id="UP000461768">
    <property type="component" value="Unassembled WGS sequence"/>
</dbReference>
<dbReference type="Gene3D" id="1.10.10.10">
    <property type="entry name" value="Winged helix-like DNA-binding domain superfamily/Winged helix DNA-binding domain"/>
    <property type="match status" value="1"/>
</dbReference>
<dbReference type="GO" id="GO:0045892">
    <property type="term" value="P:negative regulation of DNA-templated transcription"/>
    <property type="evidence" value="ECO:0007669"/>
    <property type="project" value="TreeGrafter"/>
</dbReference>
<evidence type="ECO:0000259" key="4">
    <source>
        <dbReference type="PROSITE" id="PS50949"/>
    </source>
</evidence>